<dbReference type="EMBL" id="AJMV01000101">
    <property type="protein sequence ID" value="EIG25370.1"/>
    <property type="molecule type" value="Genomic_DNA"/>
</dbReference>
<comment type="caution">
    <text evidence="1">The sequence shown here is derived from an EMBL/GenBank/DDBJ whole genome shotgun (WGS) entry which is preliminary data.</text>
</comment>
<reference evidence="1 2" key="1">
    <citation type="submission" date="2012-04" db="EMBL/GenBank/DDBJ databases">
        <authorList>
            <person name="Harkins D.M."/>
            <person name="Madupu R."/>
            <person name="Durkin A.S."/>
            <person name="Torralba M."/>
            <person name="Methe B."/>
            <person name="Sutton G.G."/>
            <person name="Nelson K.E."/>
        </authorList>
    </citation>
    <scope>NUCLEOTIDE SEQUENCE [LARGE SCALE GENOMIC DNA]</scope>
    <source>
        <strain evidence="1 2">F0449</strain>
    </source>
</reference>
<protein>
    <submittedName>
        <fullName evidence="1">Uncharacterized protein</fullName>
    </submittedName>
</protein>
<proteinExistence type="predicted"/>
<accession>I2NHQ9</accession>
<name>I2NHQ9_STRPA</name>
<dbReference type="Proteomes" id="UP000003357">
    <property type="component" value="Unassembled WGS sequence"/>
</dbReference>
<evidence type="ECO:0000313" key="1">
    <source>
        <dbReference type="EMBL" id="EIG25370.1"/>
    </source>
</evidence>
<organism evidence="1 2">
    <name type="scientific">Streptococcus parasanguinis F0449</name>
    <dbReference type="NCBI Taxonomy" id="1095733"/>
    <lineage>
        <taxon>Bacteria</taxon>
        <taxon>Bacillati</taxon>
        <taxon>Bacillota</taxon>
        <taxon>Bacilli</taxon>
        <taxon>Lactobacillales</taxon>
        <taxon>Streptococcaceae</taxon>
        <taxon>Streptococcus</taxon>
    </lineage>
</organism>
<sequence>MTRSKNVEGVALELFMSKNSVYRNVIKPFFEGLEKKVTSIFLKTR</sequence>
<dbReference type="AlphaFoldDB" id="I2NHQ9"/>
<evidence type="ECO:0000313" key="2">
    <source>
        <dbReference type="Proteomes" id="UP000003357"/>
    </source>
</evidence>
<gene>
    <name evidence="1" type="ORF">HMPREF9971_0070</name>
</gene>